<reference evidence="1 2" key="1">
    <citation type="submission" date="2016-04" db="EMBL/GenBank/DDBJ databases">
        <title>The genome of Intoshia linei affirms orthonectids as highly simplified spiralians.</title>
        <authorList>
            <person name="Mikhailov K.V."/>
            <person name="Slusarev G.S."/>
            <person name="Nikitin M.A."/>
            <person name="Logacheva M.D."/>
            <person name="Penin A."/>
            <person name="Aleoshin V."/>
            <person name="Panchin Y.V."/>
        </authorList>
    </citation>
    <scope>NUCLEOTIDE SEQUENCE [LARGE SCALE GENOMIC DNA]</scope>
    <source>
        <strain evidence="1">Intl2013</strain>
        <tissue evidence="1">Whole animal</tissue>
    </source>
</reference>
<dbReference type="AlphaFoldDB" id="A0A177ATN7"/>
<evidence type="ECO:0000313" key="2">
    <source>
        <dbReference type="Proteomes" id="UP000078046"/>
    </source>
</evidence>
<dbReference type="EMBL" id="LWCA01001731">
    <property type="protein sequence ID" value="OAF64594.1"/>
    <property type="molecule type" value="Genomic_DNA"/>
</dbReference>
<protein>
    <submittedName>
        <fullName evidence="1">Uncharacterized protein</fullName>
    </submittedName>
</protein>
<proteinExistence type="predicted"/>
<dbReference type="Proteomes" id="UP000078046">
    <property type="component" value="Unassembled WGS sequence"/>
</dbReference>
<sequence length="117" mass="13816">MVRTKESPRGLFLLSIVKLNFKLRHLPRMNEYPDILSSKKPIRTTKIKKDSSIDELYEDNVNDSDYIEYIESNCLLKSEIENIIADLNLSIEKSEYLNKKLKQHKLVEKMLLQLFTN</sequence>
<gene>
    <name evidence="1" type="ORF">A3Q56_07699</name>
</gene>
<organism evidence="1 2">
    <name type="scientific">Intoshia linei</name>
    <dbReference type="NCBI Taxonomy" id="1819745"/>
    <lineage>
        <taxon>Eukaryota</taxon>
        <taxon>Metazoa</taxon>
        <taxon>Spiralia</taxon>
        <taxon>Lophotrochozoa</taxon>
        <taxon>Mesozoa</taxon>
        <taxon>Orthonectida</taxon>
        <taxon>Rhopaluridae</taxon>
        <taxon>Intoshia</taxon>
    </lineage>
</organism>
<name>A0A177ATN7_9BILA</name>
<keyword evidence="2" id="KW-1185">Reference proteome</keyword>
<accession>A0A177ATN7</accession>
<evidence type="ECO:0000313" key="1">
    <source>
        <dbReference type="EMBL" id="OAF64594.1"/>
    </source>
</evidence>
<comment type="caution">
    <text evidence="1">The sequence shown here is derived from an EMBL/GenBank/DDBJ whole genome shotgun (WGS) entry which is preliminary data.</text>
</comment>